<dbReference type="OrthoDB" id="8907997at2"/>
<comment type="caution">
    <text evidence="1">The sequence shown here is derived from an EMBL/GenBank/DDBJ whole genome shotgun (WGS) entry which is preliminary data.</text>
</comment>
<accession>A0A7X4YQX4</accession>
<dbReference type="EMBL" id="JAAAMU010000006">
    <property type="protein sequence ID" value="NBC69966.1"/>
    <property type="molecule type" value="Genomic_DNA"/>
</dbReference>
<sequence length="182" mass="21297">MESRIGIIERALNNVGGGYHQVITTYSSNVIRERVFCYELYHQIRLIMGDGPELSLCGEIDKSGHRDFRRADQKNPDFILHNAGSHSNNELVIEVKGVLDKKQTKKDFQTINTFIRDYNYRNGIFILFNHSLHEFIEKFMKWFSEDISKFNYTSNNIYIMCKKDGCTKTEIILLRDLITNFA</sequence>
<evidence type="ECO:0000313" key="2">
    <source>
        <dbReference type="Proteomes" id="UP000558113"/>
    </source>
</evidence>
<name>A0A7X4YQX4_9BACL</name>
<organism evidence="1 2">
    <name type="scientific">Paenibacillus sacheonensis</name>
    <dbReference type="NCBI Taxonomy" id="742054"/>
    <lineage>
        <taxon>Bacteria</taxon>
        <taxon>Bacillati</taxon>
        <taxon>Bacillota</taxon>
        <taxon>Bacilli</taxon>
        <taxon>Bacillales</taxon>
        <taxon>Paenibacillaceae</taxon>
        <taxon>Paenibacillus</taxon>
    </lineage>
</organism>
<dbReference type="Proteomes" id="UP000558113">
    <property type="component" value="Unassembled WGS sequence"/>
</dbReference>
<proteinExistence type="predicted"/>
<keyword evidence="2" id="KW-1185">Reference proteome</keyword>
<dbReference type="AlphaFoldDB" id="A0A7X4YQX4"/>
<reference evidence="1 2" key="1">
    <citation type="submission" date="2020-01" db="EMBL/GenBank/DDBJ databases">
        <title>Paenibacillus soybeanensis sp. nov. isolated from the nodules of soybean (Glycine max(L.) Merr).</title>
        <authorList>
            <person name="Wang H."/>
        </authorList>
    </citation>
    <scope>NUCLEOTIDE SEQUENCE [LARGE SCALE GENOMIC DNA]</scope>
    <source>
        <strain evidence="1 2">DSM 23054</strain>
    </source>
</reference>
<protein>
    <submittedName>
        <fullName evidence="1">Uncharacterized protein</fullName>
    </submittedName>
</protein>
<gene>
    <name evidence="1" type="ORF">GT003_13290</name>
</gene>
<dbReference type="RefSeq" id="WP_161698433.1">
    <property type="nucleotide sequence ID" value="NZ_JAAAMU010000006.1"/>
</dbReference>
<evidence type="ECO:0000313" key="1">
    <source>
        <dbReference type="EMBL" id="NBC69966.1"/>
    </source>
</evidence>